<dbReference type="GO" id="GO:0004792">
    <property type="term" value="F:thiosulfate-cyanide sulfurtransferase activity"/>
    <property type="evidence" value="ECO:0007669"/>
    <property type="project" value="TreeGrafter"/>
</dbReference>
<dbReference type="SUPFAM" id="SSF52821">
    <property type="entry name" value="Rhodanese/Cell cycle control phosphatase"/>
    <property type="match status" value="1"/>
</dbReference>
<name>A0A7Y2E5U9_UNCEI</name>
<keyword evidence="1" id="KW-0472">Membrane</keyword>
<comment type="caution">
    <text evidence="3">The sequence shown here is derived from an EMBL/GenBank/DDBJ whole genome shotgun (WGS) entry which is preliminary data.</text>
</comment>
<protein>
    <submittedName>
        <fullName evidence="3">Rhodanese-like domain-containing protein</fullName>
    </submittedName>
</protein>
<accession>A0A7Y2E5U9</accession>
<dbReference type="InterPro" id="IPR021309">
    <property type="entry name" value="YgaP-like_TM"/>
</dbReference>
<keyword evidence="1" id="KW-1133">Transmembrane helix</keyword>
<dbReference type="InterPro" id="IPR001763">
    <property type="entry name" value="Rhodanese-like_dom"/>
</dbReference>
<reference evidence="3 4" key="1">
    <citation type="submission" date="2020-03" db="EMBL/GenBank/DDBJ databases">
        <title>Metabolic flexibility allows generalist bacteria to become dominant in a frequently disturbed ecosystem.</title>
        <authorList>
            <person name="Chen Y.-J."/>
            <person name="Leung P.M."/>
            <person name="Bay S.K."/>
            <person name="Hugenholtz P."/>
            <person name="Kessler A.J."/>
            <person name="Shelley G."/>
            <person name="Waite D.W."/>
            <person name="Cook P.L."/>
            <person name="Greening C."/>
        </authorList>
    </citation>
    <scope>NUCLEOTIDE SEQUENCE [LARGE SCALE GENOMIC DNA]</scope>
    <source>
        <strain evidence="3">SS_bin_28</strain>
    </source>
</reference>
<dbReference type="PANTHER" id="PTHR44086:SF13">
    <property type="entry name" value="THIOSULFATE SULFURTRANSFERASE PSPE"/>
    <property type="match status" value="1"/>
</dbReference>
<gene>
    <name evidence="3" type="ORF">HKN21_03285</name>
</gene>
<proteinExistence type="predicted"/>
<dbReference type="Pfam" id="PF00581">
    <property type="entry name" value="Rhodanese"/>
    <property type="match status" value="1"/>
</dbReference>
<dbReference type="InterPro" id="IPR036873">
    <property type="entry name" value="Rhodanese-like_dom_sf"/>
</dbReference>
<dbReference type="Gene3D" id="6.10.140.1340">
    <property type="match status" value="1"/>
</dbReference>
<dbReference type="Pfam" id="PF11127">
    <property type="entry name" value="YgaP-like_TM"/>
    <property type="match status" value="1"/>
</dbReference>
<dbReference type="Gene3D" id="3.40.250.10">
    <property type="entry name" value="Rhodanese-like domain"/>
    <property type="match status" value="1"/>
</dbReference>
<evidence type="ECO:0000259" key="2">
    <source>
        <dbReference type="PROSITE" id="PS50206"/>
    </source>
</evidence>
<organism evidence="3 4">
    <name type="scientific">Eiseniibacteriota bacterium</name>
    <dbReference type="NCBI Taxonomy" id="2212470"/>
    <lineage>
        <taxon>Bacteria</taxon>
        <taxon>Candidatus Eiseniibacteriota</taxon>
    </lineage>
</organism>
<evidence type="ECO:0000313" key="4">
    <source>
        <dbReference type="Proteomes" id="UP000547674"/>
    </source>
</evidence>
<dbReference type="SMART" id="SM00450">
    <property type="entry name" value="RHOD"/>
    <property type="match status" value="1"/>
</dbReference>
<dbReference type="EMBL" id="JABDJR010000122">
    <property type="protein sequence ID" value="NNF05761.1"/>
    <property type="molecule type" value="Genomic_DNA"/>
</dbReference>
<keyword evidence="1" id="KW-0812">Transmembrane</keyword>
<dbReference type="PANTHER" id="PTHR44086">
    <property type="entry name" value="THIOSULFATE SULFURTRANSFERASE RDL2, MITOCHONDRIAL-RELATED"/>
    <property type="match status" value="1"/>
</dbReference>
<feature type="transmembrane region" description="Helical" evidence="1">
    <location>
        <begin position="107"/>
        <end position="125"/>
    </location>
</feature>
<dbReference type="CDD" id="cd00158">
    <property type="entry name" value="RHOD"/>
    <property type="match status" value="1"/>
</dbReference>
<sequence>MNTHAHEPFIVDVRTNAEYSEMHLPDSLNIPLSGLKRNLAAVKDRAQERPVLLVCRSGKRAAQAEELLHQAGIANTQVMEGGILACLERGEHLNRSGKKVMSLERQVRIAAGGIGLLGSVLAFALNPWFLVIPAFIGAGQAFSGITDSCALGMMIARMPWNQSAATCPPA</sequence>
<dbReference type="Proteomes" id="UP000547674">
    <property type="component" value="Unassembled WGS sequence"/>
</dbReference>
<dbReference type="AlphaFoldDB" id="A0A7Y2E5U9"/>
<dbReference type="PROSITE" id="PS50206">
    <property type="entry name" value="RHODANESE_3"/>
    <property type="match status" value="1"/>
</dbReference>
<feature type="domain" description="Rhodanese" evidence="2">
    <location>
        <begin position="4"/>
        <end position="95"/>
    </location>
</feature>
<evidence type="ECO:0000256" key="1">
    <source>
        <dbReference type="SAM" id="Phobius"/>
    </source>
</evidence>
<evidence type="ECO:0000313" key="3">
    <source>
        <dbReference type="EMBL" id="NNF05761.1"/>
    </source>
</evidence>